<dbReference type="RefSeq" id="WP_394512955.1">
    <property type="nucleotide sequence ID" value="NZ_JBIGHX010000007.1"/>
</dbReference>
<protein>
    <submittedName>
        <fullName evidence="1">Uncharacterized protein</fullName>
    </submittedName>
</protein>
<sequence length="129" mass="13982">MPRHFLIGLPAQPWLRVLDGLRPGTAWWCVARLAELVPRHGDHVAGFFSLAETALMQRFGLQVLTFSADGAVLPGAARALRERRGLRLVPVPPVLVSPQEAAPFEAGPRALQRAVAARARRATAHWAGA</sequence>
<dbReference type="EMBL" id="JBIGHX010000007">
    <property type="protein sequence ID" value="MFG6463773.1"/>
    <property type="molecule type" value="Genomic_DNA"/>
</dbReference>
<evidence type="ECO:0000313" key="2">
    <source>
        <dbReference type="Proteomes" id="UP001606302"/>
    </source>
</evidence>
<proteinExistence type="predicted"/>
<evidence type="ECO:0000313" key="1">
    <source>
        <dbReference type="EMBL" id="MFG6463773.1"/>
    </source>
</evidence>
<gene>
    <name evidence="1" type="ORF">ACG04Q_19520</name>
</gene>
<keyword evidence="2" id="KW-1185">Reference proteome</keyword>
<dbReference type="Proteomes" id="UP001606302">
    <property type="component" value="Unassembled WGS sequence"/>
</dbReference>
<organism evidence="1 2">
    <name type="scientific">Pelomonas lactea</name>
    <dbReference type="NCBI Taxonomy" id="3299030"/>
    <lineage>
        <taxon>Bacteria</taxon>
        <taxon>Pseudomonadati</taxon>
        <taxon>Pseudomonadota</taxon>
        <taxon>Betaproteobacteria</taxon>
        <taxon>Burkholderiales</taxon>
        <taxon>Sphaerotilaceae</taxon>
        <taxon>Roseateles</taxon>
    </lineage>
</organism>
<reference evidence="1 2" key="1">
    <citation type="submission" date="2024-08" db="EMBL/GenBank/DDBJ databases">
        <authorList>
            <person name="Lu H."/>
        </authorList>
    </citation>
    <scope>NUCLEOTIDE SEQUENCE [LARGE SCALE GENOMIC DNA]</scope>
    <source>
        <strain evidence="1 2">DXS20W</strain>
    </source>
</reference>
<comment type="caution">
    <text evidence="1">The sequence shown here is derived from an EMBL/GenBank/DDBJ whole genome shotgun (WGS) entry which is preliminary data.</text>
</comment>
<name>A0ABW7GPA3_9BURK</name>
<accession>A0ABW7GPA3</accession>